<protein>
    <recommendedName>
        <fullName evidence="3">Protein CUSTOS</fullName>
    </recommendedName>
</protein>
<organism evidence="7 8">
    <name type="scientific">Polyplax serrata</name>
    <name type="common">Common mouse louse</name>
    <dbReference type="NCBI Taxonomy" id="468196"/>
    <lineage>
        <taxon>Eukaryota</taxon>
        <taxon>Metazoa</taxon>
        <taxon>Ecdysozoa</taxon>
        <taxon>Arthropoda</taxon>
        <taxon>Hexapoda</taxon>
        <taxon>Insecta</taxon>
        <taxon>Pterygota</taxon>
        <taxon>Neoptera</taxon>
        <taxon>Paraneoptera</taxon>
        <taxon>Psocodea</taxon>
        <taxon>Troctomorpha</taxon>
        <taxon>Phthiraptera</taxon>
        <taxon>Anoplura</taxon>
        <taxon>Polyplacidae</taxon>
        <taxon>Polyplax</taxon>
    </lineage>
</organism>
<evidence type="ECO:0000256" key="1">
    <source>
        <dbReference type="ARBA" id="ARBA00004259"/>
    </source>
</evidence>
<dbReference type="InterPro" id="IPR026694">
    <property type="entry name" value="CUSTOS"/>
</dbReference>
<name>A0ABR1BDL5_POLSC</name>
<reference evidence="7 8" key="1">
    <citation type="submission" date="2023-09" db="EMBL/GenBank/DDBJ databases">
        <title>Genomes of two closely related lineages of the louse Polyplax serrata with different host specificities.</title>
        <authorList>
            <person name="Martinu J."/>
            <person name="Tarabai H."/>
            <person name="Stefka J."/>
            <person name="Hypsa V."/>
        </authorList>
    </citation>
    <scope>NUCLEOTIDE SEQUENCE [LARGE SCALE GENOMIC DNA]</scope>
    <source>
        <strain evidence="7">98ZLc_SE</strain>
    </source>
</reference>
<comment type="caution">
    <text evidence="7">The sequence shown here is derived from an EMBL/GenBank/DDBJ whole genome shotgun (WGS) entry which is preliminary data.</text>
</comment>
<keyword evidence="8" id="KW-1185">Reference proteome</keyword>
<evidence type="ECO:0000256" key="2">
    <source>
        <dbReference type="ARBA" id="ARBA00008632"/>
    </source>
</evidence>
<dbReference type="PANTHER" id="PTHR14482">
    <property type="entry name" value="CHROMOSOME 12 ORF 43 HOMOLOG"/>
    <property type="match status" value="1"/>
</dbReference>
<evidence type="ECO:0000256" key="4">
    <source>
        <dbReference type="ARBA" id="ARBA00022473"/>
    </source>
</evidence>
<proteinExistence type="inferred from homology"/>
<keyword evidence="5" id="KW-0879">Wnt signaling pathway</keyword>
<dbReference type="EMBL" id="JAWJWF010000001">
    <property type="protein sequence ID" value="KAK6641533.1"/>
    <property type="molecule type" value="Genomic_DNA"/>
</dbReference>
<evidence type="ECO:0000256" key="5">
    <source>
        <dbReference type="ARBA" id="ARBA00022687"/>
    </source>
</evidence>
<dbReference type="PANTHER" id="PTHR14482:SF0">
    <property type="entry name" value="PROTEIN CUSTOS"/>
    <property type="match status" value="1"/>
</dbReference>
<evidence type="ECO:0000256" key="3">
    <source>
        <dbReference type="ARBA" id="ARBA00013465"/>
    </source>
</evidence>
<evidence type="ECO:0000313" key="7">
    <source>
        <dbReference type="EMBL" id="KAK6641533.1"/>
    </source>
</evidence>
<evidence type="ECO:0000256" key="6">
    <source>
        <dbReference type="ARBA" id="ARBA00023242"/>
    </source>
</evidence>
<dbReference type="Proteomes" id="UP001359485">
    <property type="component" value="Unassembled WGS sequence"/>
</dbReference>
<dbReference type="Pfam" id="PF23999">
    <property type="entry name" value="CUSTOS"/>
    <property type="match status" value="1"/>
</dbReference>
<sequence length="204" mass="23821">MDGVFFHKDVLTGRTNFYKKVVFKFFFSVIMSSDSSCEDENECFREAIDPTFLTESLYNNSKKEVTESEQNIKLPSLRNQDSKSILSTNPYSIHVTPEFQKHVAKHLSKILDQLIVITEHRFKTKKRKPIGGVKLLRTSKDYVLNTTPKLTVQKRFFEREKLDYDEIEQRAKQVAVSGDWVLSQKETEHWAKCSKGHVEIVKNR</sequence>
<comment type="similarity">
    <text evidence="2">Belongs to the CUSTOS family.</text>
</comment>
<gene>
    <name evidence="7" type="ORF">RUM44_013245</name>
</gene>
<keyword evidence="4" id="KW-0217">Developmental protein</keyword>
<comment type="subcellular location">
    <subcellularLocation>
        <location evidence="1">Nucleus envelope</location>
    </subcellularLocation>
</comment>
<keyword evidence="6" id="KW-0539">Nucleus</keyword>
<accession>A0ABR1BDL5</accession>
<evidence type="ECO:0000313" key="8">
    <source>
        <dbReference type="Proteomes" id="UP001359485"/>
    </source>
</evidence>